<name>A0A9E7E1G0_9CAUD</name>
<dbReference type="Proteomes" id="UP001056479">
    <property type="component" value="Segment"/>
</dbReference>
<organism evidence="1 2">
    <name type="scientific">Xanthomonas phage Langgrundblatt1</name>
    <dbReference type="NCBI Taxonomy" id="2939128"/>
    <lineage>
        <taxon>Viruses</taxon>
        <taxon>Duplodnaviria</taxon>
        <taxon>Heunggongvirae</taxon>
        <taxon>Uroviricota</taxon>
        <taxon>Caudoviricetes</taxon>
        <taxon>Stanbaylleyvirinae</taxon>
        <taxon>Shirevirus</taxon>
        <taxon>Shirevirus langgrundblatt1</taxon>
    </lineage>
</organism>
<sequence>MRVTIKGQWGSKDRQCELSDALTPYIGAYEADGQLERADALARKSAEAFGRLAELLVEKGVITLEEAVAASGVSEDIEAL</sequence>
<evidence type="ECO:0000313" key="1">
    <source>
        <dbReference type="EMBL" id="URA06774.1"/>
    </source>
</evidence>
<protein>
    <submittedName>
        <fullName evidence="1">Uncharacterized protein</fullName>
    </submittedName>
</protein>
<evidence type="ECO:0000313" key="2">
    <source>
        <dbReference type="Proteomes" id="UP001056479"/>
    </source>
</evidence>
<gene>
    <name evidence="1" type="ORF">Langgrundblatt1_BL1009</name>
</gene>
<accession>A0A9E7E1G0</accession>
<keyword evidence="2" id="KW-1185">Reference proteome</keyword>
<proteinExistence type="predicted"/>
<dbReference type="EMBL" id="ON189042">
    <property type="protein sequence ID" value="URA06774.1"/>
    <property type="molecule type" value="Genomic_DNA"/>
</dbReference>
<reference evidence="1" key="1">
    <citation type="journal article" date="2022" name="Viruses">
        <title>Isolation of novel Xanthomonas phages for the plant pathogens X. translucens and X. campestris.</title>
        <authorList>
            <person name="Erdrich S.H."/>
            <person name="Sharma V."/>
            <person name="Schurr U."/>
            <person name="Arsova B."/>
            <person name="Frunzke J."/>
        </authorList>
    </citation>
    <scope>NUCLEOTIDE SEQUENCE</scope>
</reference>